<feature type="chain" id="PRO_5017220193" description="MetA-pathway of phenol degradation" evidence="1">
    <location>
        <begin position="21"/>
        <end position="260"/>
    </location>
</feature>
<dbReference type="EMBL" id="FMYL01000006">
    <property type="protein sequence ID" value="SDB95305.1"/>
    <property type="molecule type" value="Genomic_DNA"/>
</dbReference>
<feature type="signal peptide" evidence="1">
    <location>
        <begin position="1"/>
        <end position="20"/>
    </location>
</feature>
<reference evidence="3" key="1">
    <citation type="submission" date="2016-09" db="EMBL/GenBank/DDBJ databases">
        <authorList>
            <person name="Varghese N."/>
            <person name="Submissions S."/>
        </authorList>
    </citation>
    <scope>NUCLEOTIDE SEQUENCE [LARGE SCALE GENOMIC DNA]</scope>
    <source>
        <strain evidence="3">ANC 4422</strain>
    </source>
</reference>
<accession>A0A1G6HN40</accession>
<proteinExistence type="predicted"/>
<dbReference type="RefSeq" id="WP_171258553.1">
    <property type="nucleotide sequence ID" value="NZ_FMYL01000006.1"/>
</dbReference>
<dbReference type="InterPro" id="IPR010239">
    <property type="entry name" value="CHP02001"/>
</dbReference>
<keyword evidence="3" id="KW-1185">Reference proteome</keyword>
<dbReference type="AlphaFoldDB" id="A0A1G6HN40"/>
<evidence type="ECO:0000313" key="3">
    <source>
        <dbReference type="Proteomes" id="UP000242501"/>
    </source>
</evidence>
<gene>
    <name evidence="2" type="ORF">SAMN05421733_106153</name>
</gene>
<protein>
    <recommendedName>
        <fullName evidence="4">MetA-pathway of phenol degradation</fullName>
    </recommendedName>
</protein>
<evidence type="ECO:0000313" key="2">
    <source>
        <dbReference type="EMBL" id="SDB95305.1"/>
    </source>
</evidence>
<organism evidence="2 3">
    <name type="scientific">Acinetobacter boissieri</name>
    <dbReference type="NCBI Taxonomy" id="1219383"/>
    <lineage>
        <taxon>Bacteria</taxon>
        <taxon>Pseudomonadati</taxon>
        <taxon>Pseudomonadota</taxon>
        <taxon>Gammaproteobacteria</taxon>
        <taxon>Moraxellales</taxon>
        <taxon>Moraxellaceae</taxon>
        <taxon>Acinetobacter</taxon>
    </lineage>
</organism>
<dbReference type="NCBIfam" id="TIGR02001">
    <property type="entry name" value="gcw_chp"/>
    <property type="match status" value="1"/>
</dbReference>
<evidence type="ECO:0000256" key="1">
    <source>
        <dbReference type="SAM" id="SignalP"/>
    </source>
</evidence>
<evidence type="ECO:0008006" key="4">
    <source>
        <dbReference type="Google" id="ProtNLM"/>
    </source>
</evidence>
<dbReference type="Proteomes" id="UP000242501">
    <property type="component" value="Unassembled WGS sequence"/>
</dbReference>
<dbReference type="STRING" id="1219383.SAMN05421733_106153"/>
<dbReference type="Pfam" id="PF09694">
    <property type="entry name" value="Gcw_chp"/>
    <property type="match status" value="1"/>
</dbReference>
<sequence length="260" mass="27556">MIKKIVTVSLLTAASGLVMAQDNALQAYGLTFSGAATLASDYRFRGQSQTENDPALQGTFTLTHTSGLYFNVFASSVDLPLSNGKSAHLELDPTLGFTTPITLGQIKPNLDVGVAYYNYPSASDLNYPEFYAKISFADAMIKGDVLTPSISYSYKYGGTATSDVMGDDVSNWNFNLAYSAPFADTGFGGVASVGYTKANQNIYGNDDNFVDWKAGVTYGFKSVNGLTAELDAVGSTIDGYTGAANRAVDAGAMFSLTKTF</sequence>
<keyword evidence="1" id="KW-0732">Signal</keyword>
<name>A0A1G6HN40_9GAMM</name>